<dbReference type="InterPro" id="IPR051093">
    <property type="entry name" value="Neuroligin/BSAL"/>
</dbReference>
<organism evidence="7 8">
    <name type="scientific">Nesidiocoris tenuis</name>
    <dbReference type="NCBI Taxonomy" id="355587"/>
    <lineage>
        <taxon>Eukaryota</taxon>
        <taxon>Metazoa</taxon>
        <taxon>Ecdysozoa</taxon>
        <taxon>Arthropoda</taxon>
        <taxon>Hexapoda</taxon>
        <taxon>Insecta</taxon>
        <taxon>Pterygota</taxon>
        <taxon>Neoptera</taxon>
        <taxon>Paraneoptera</taxon>
        <taxon>Hemiptera</taxon>
        <taxon>Heteroptera</taxon>
        <taxon>Panheteroptera</taxon>
        <taxon>Cimicomorpha</taxon>
        <taxon>Miridae</taxon>
        <taxon>Dicyphina</taxon>
        <taxon>Nesidiocoris</taxon>
    </lineage>
</organism>
<feature type="chain" id="PRO_5045434619" evidence="5">
    <location>
        <begin position="19"/>
        <end position="822"/>
    </location>
</feature>
<feature type="region of interest" description="Disordered" evidence="4">
    <location>
        <begin position="329"/>
        <end position="348"/>
    </location>
</feature>
<accession>A0ABN7ATG5</accession>
<dbReference type="InterPro" id="IPR029058">
    <property type="entry name" value="AB_hydrolase_fold"/>
</dbReference>
<evidence type="ECO:0000313" key="7">
    <source>
        <dbReference type="EMBL" id="BES95502.1"/>
    </source>
</evidence>
<proteinExistence type="inferred from homology"/>
<gene>
    <name evidence="7" type="ORF">NTJ_08311</name>
</gene>
<protein>
    <submittedName>
        <fullName evidence="7">Carboxylesterase family</fullName>
    </submittedName>
</protein>
<sequence>MTAIILVFLLSTATVIQGESLRRVKRIIGGSEAEKPPAYTGPIQSTSTTTEAPVSRPTAPGFVDKEERSAVVQGNIGDDGVNSFLGIRYAEPPVGRLRFQRPRKTKLKGQVDATRFGPPCPQWSPYRPGVIIGKEDCLFLNIFTPQYEGGPFPVLVWIHGGNFKSGSAAQYYPRDVVRKGLIVVAMNYRLGTLGYISNGRKSMPGNVGLFDIATAAKWVREYISYFGGDPNKIVLGGQGSGASSATLLALNGKSRSASQYSGLLAMSGTPVSPFTLDDNEVLTAEEVSAEDGCKVEEGREYVRCMQKLPLERILAGDVAVADKRKKKNDFPKGLANLNGPGPREEGKEDGRFLPNFIVHSPLEAIKKGLFPRKMPLMTGVTSVETGAGVKGNFLEQIKEKLLKPTFLQGDLMKKVLEVNTGLHINKQPDPKLKALFAQGDFLKLFANLVQGALSDVEAIIKHTTDAFFSLPAFVTSSLWSRKNPVFLYSFEHVPKKSPAAQLFAGVPLFSNNKKDEPKKGAEHGDDLAYLFDIRSLEGEPMNATEFNEADMAVKDHFTQAVWEFARSGKPRTKTSDDWLPFKSKSGDYLVFDERPRMAKNFRKCEMGMWSGDANILGSAECSFLKAVEIVNATIGAATSSLLATIDTIEGRLGIPALQESLNHQKAALQNYTAALNQQSAATFKNLTDSLNEKTQSGLKNLTRPLSQLGSNHNPLQPFQLPGQPLVAPTKNPNQPGFPPLVPPPPQQNQNPLLPLLTPQNQAPLLPLGPPKRPNSSLLDPLGLRDLQRKDASTTPPSETPKLDAPSTTTKKPGFLKVGGLLG</sequence>
<dbReference type="InterPro" id="IPR019819">
    <property type="entry name" value="Carboxylesterase_B_CS"/>
</dbReference>
<dbReference type="EMBL" id="AP028914">
    <property type="protein sequence ID" value="BES95502.1"/>
    <property type="molecule type" value="Genomic_DNA"/>
</dbReference>
<dbReference type="Pfam" id="PF00135">
    <property type="entry name" value="COesterase"/>
    <property type="match status" value="1"/>
</dbReference>
<dbReference type="Gene3D" id="3.40.50.1820">
    <property type="entry name" value="alpha/beta hydrolase"/>
    <property type="match status" value="1"/>
</dbReference>
<feature type="compositionally biased region" description="Pro residues" evidence="4">
    <location>
        <begin position="735"/>
        <end position="746"/>
    </location>
</feature>
<dbReference type="Proteomes" id="UP001307889">
    <property type="component" value="Chromosome 6"/>
</dbReference>
<dbReference type="InterPro" id="IPR002018">
    <property type="entry name" value="CarbesteraseB"/>
</dbReference>
<evidence type="ECO:0000313" key="8">
    <source>
        <dbReference type="Proteomes" id="UP001307889"/>
    </source>
</evidence>
<feature type="compositionally biased region" description="Polar residues" evidence="4">
    <location>
        <begin position="42"/>
        <end position="52"/>
    </location>
</feature>
<feature type="signal peptide" evidence="5">
    <location>
        <begin position="1"/>
        <end position="18"/>
    </location>
</feature>
<feature type="region of interest" description="Disordered" evidence="4">
    <location>
        <begin position="32"/>
        <end position="61"/>
    </location>
</feature>
<evidence type="ECO:0000256" key="4">
    <source>
        <dbReference type="SAM" id="MobiDB-lite"/>
    </source>
</evidence>
<dbReference type="SUPFAM" id="SSF53474">
    <property type="entry name" value="alpha/beta-Hydrolases"/>
    <property type="match status" value="1"/>
</dbReference>
<keyword evidence="2 5" id="KW-0732">Signal</keyword>
<evidence type="ECO:0000256" key="3">
    <source>
        <dbReference type="ARBA" id="ARBA00023180"/>
    </source>
</evidence>
<feature type="compositionally biased region" description="Low complexity" evidence="4">
    <location>
        <begin position="714"/>
        <end position="725"/>
    </location>
</feature>
<evidence type="ECO:0000256" key="1">
    <source>
        <dbReference type="ARBA" id="ARBA00005964"/>
    </source>
</evidence>
<dbReference type="PROSITE" id="PS00941">
    <property type="entry name" value="CARBOXYLESTERASE_B_2"/>
    <property type="match status" value="1"/>
</dbReference>
<keyword evidence="3" id="KW-0325">Glycoprotein</keyword>
<comment type="similarity">
    <text evidence="1">Belongs to the type-B carboxylesterase/lipase family.</text>
</comment>
<feature type="compositionally biased region" description="Low complexity" evidence="4">
    <location>
        <begin position="747"/>
        <end position="765"/>
    </location>
</feature>
<name>A0ABN7ATG5_9HEMI</name>
<evidence type="ECO:0000259" key="6">
    <source>
        <dbReference type="Pfam" id="PF00135"/>
    </source>
</evidence>
<feature type="domain" description="Carboxylesterase type B" evidence="6">
    <location>
        <begin position="78"/>
        <end position="609"/>
    </location>
</feature>
<keyword evidence="8" id="KW-1185">Reference proteome</keyword>
<reference evidence="7 8" key="1">
    <citation type="submission" date="2023-09" db="EMBL/GenBank/DDBJ databases">
        <title>Nesidiocoris tenuis whole genome shotgun sequence.</title>
        <authorList>
            <person name="Shibata T."/>
            <person name="Shimoda M."/>
            <person name="Kobayashi T."/>
            <person name="Uehara T."/>
        </authorList>
    </citation>
    <scope>NUCLEOTIDE SEQUENCE [LARGE SCALE GENOMIC DNA]</scope>
    <source>
        <strain evidence="7 8">Japan</strain>
    </source>
</reference>
<evidence type="ECO:0000256" key="5">
    <source>
        <dbReference type="SAM" id="SignalP"/>
    </source>
</evidence>
<evidence type="ECO:0000256" key="2">
    <source>
        <dbReference type="ARBA" id="ARBA00022729"/>
    </source>
</evidence>
<feature type="region of interest" description="Disordered" evidence="4">
    <location>
        <begin position="702"/>
        <end position="822"/>
    </location>
</feature>
<dbReference type="PANTHER" id="PTHR43903">
    <property type="entry name" value="NEUROLIGIN"/>
    <property type="match status" value="1"/>
</dbReference>
<feature type="compositionally biased region" description="Polar residues" evidence="4">
    <location>
        <begin position="702"/>
        <end position="713"/>
    </location>
</feature>